<dbReference type="STRING" id="45607.A0A2T0FG14"/>
<evidence type="ECO:0000256" key="2">
    <source>
        <dbReference type="ARBA" id="ARBA00022840"/>
    </source>
</evidence>
<dbReference type="InterPro" id="IPR011009">
    <property type="entry name" value="Kinase-like_dom_sf"/>
</dbReference>
<evidence type="ECO:0000256" key="4">
    <source>
        <dbReference type="RuleBase" id="RU000304"/>
    </source>
</evidence>
<keyword evidence="8" id="KW-1185">Reference proteome</keyword>
<proteinExistence type="inferred from homology"/>
<evidence type="ECO:0000259" key="6">
    <source>
        <dbReference type="PROSITE" id="PS50011"/>
    </source>
</evidence>
<reference evidence="7 8" key="1">
    <citation type="submission" date="2017-04" db="EMBL/GenBank/DDBJ databases">
        <title>Genome sequencing of [Candida] sorbophila.</title>
        <authorList>
            <person name="Ahn J.O."/>
        </authorList>
    </citation>
    <scope>NUCLEOTIDE SEQUENCE [LARGE SCALE GENOMIC DNA]</scope>
    <source>
        <strain evidence="7 8">DS02</strain>
    </source>
</reference>
<gene>
    <name evidence="7" type="ORF">B9G98_01527</name>
</gene>
<keyword evidence="7" id="KW-0418">Kinase</keyword>
<feature type="domain" description="Protein kinase" evidence="6">
    <location>
        <begin position="88"/>
        <end position="438"/>
    </location>
</feature>
<dbReference type="PROSITE" id="PS50011">
    <property type="entry name" value="PROTEIN_KINASE_DOM"/>
    <property type="match status" value="1"/>
</dbReference>
<evidence type="ECO:0000256" key="3">
    <source>
        <dbReference type="PROSITE-ProRule" id="PRU10141"/>
    </source>
</evidence>
<accession>A0A2T0FG14</accession>
<dbReference type="InterPro" id="IPR017441">
    <property type="entry name" value="Protein_kinase_ATP_BS"/>
</dbReference>
<dbReference type="InterPro" id="IPR053235">
    <property type="entry name" value="Ser_Thr_kinase"/>
</dbReference>
<dbReference type="Gene3D" id="1.10.510.10">
    <property type="entry name" value="Transferase(Phosphotransferase) domain 1"/>
    <property type="match status" value="2"/>
</dbReference>
<dbReference type="RefSeq" id="XP_024663853.1">
    <property type="nucleotide sequence ID" value="XM_024808085.1"/>
</dbReference>
<dbReference type="PANTHER" id="PTHR24361">
    <property type="entry name" value="MITOGEN-ACTIVATED KINASE KINASE KINASE"/>
    <property type="match status" value="1"/>
</dbReference>
<evidence type="ECO:0000256" key="1">
    <source>
        <dbReference type="ARBA" id="ARBA00022741"/>
    </source>
</evidence>
<dbReference type="Proteomes" id="UP000238350">
    <property type="component" value="Unassembled WGS sequence"/>
</dbReference>
<protein>
    <submittedName>
        <fullName evidence="7">Serine/threonine-protein kinase BRSK1</fullName>
    </submittedName>
</protein>
<dbReference type="GO" id="GO:0005737">
    <property type="term" value="C:cytoplasm"/>
    <property type="evidence" value="ECO:0007669"/>
    <property type="project" value="TreeGrafter"/>
</dbReference>
<dbReference type="Pfam" id="PF00069">
    <property type="entry name" value="Pkinase"/>
    <property type="match status" value="2"/>
</dbReference>
<organism evidence="7 8">
    <name type="scientific">Wickerhamiella sorbophila</name>
    <dbReference type="NCBI Taxonomy" id="45607"/>
    <lineage>
        <taxon>Eukaryota</taxon>
        <taxon>Fungi</taxon>
        <taxon>Dikarya</taxon>
        <taxon>Ascomycota</taxon>
        <taxon>Saccharomycotina</taxon>
        <taxon>Dipodascomycetes</taxon>
        <taxon>Dipodascales</taxon>
        <taxon>Trichomonascaceae</taxon>
        <taxon>Wickerhamiella</taxon>
    </lineage>
</organism>
<name>A0A2T0FG14_9ASCO</name>
<dbReference type="AlphaFoldDB" id="A0A2T0FG14"/>
<keyword evidence="2 3" id="KW-0067">ATP-binding</keyword>
<dbReference type="SUPFAM" id="SSF56112">
    <property type="entry name" value="Protein kinase-like (PK-like)"/>
    <property type="match status" value="1"/>
</dbReference>
<comment type="caution">
    <text evidence="7">The sequence shown here is derived from an EMBL/GenBank/DDBJ whole genome shotgun (WGS) entry which is preliminary data.</text>
</comment>
<evidence type="ECO:0000313" key="8">
    <source>
        <dbReference type="Proteomes" id="UP000238350"/>
    </source>
</evidence>
<keyword evidence="4" id="KW-0723">Serine/threonine-protein kinase</keyword>
<dbReference type="GO" id="GO:0004674">
    <property type="term" value="F:protein serine/threonine kinase activity"/>
    <property type="evidence" value="ECO:0007669"/>
    <property type="project" value="UniProtKB-KW"/>
</dbReference>
<keyword evidence="1 3" id="KW-0547">Nucleotide-binding</keyword>
<dbReference type="SMART" id="SM00220">
    <property type="entry name" value="S_TKc"/>
    <property type="match status" value="1"/>
</dbReference>
<dbReference type="PROSITE" id="PS00108">
    <property type="entry name" value="PROTEIN_KINASE_ST"/>
    <property type="match status" value="1"/>
</dbReference>
<evidence type="ECO:0000256" key="5">
    <source>
        <dbReference type="SAM" id="MobiDB-lite"/>
    </source>
</evidence>
<dbReference type="GO" id="GO:0005524">
    <property type="term" value="F:ATP binding"/>
    <property type="evidence" value="ECO:0007669"/>
    <property type="project" value="UniProtKB-UniRule"/>
</dbReference>
<dbReference type="GeneID" id="36515276"/>
<dbReference type="PROSITE" id="PS00107">
    <property type="entry name" value="PROTEIN_KINASE_ATP"/>
    <property type="match status" value="1"/>
</dbReference>
<dbReference type="InterPro" id="IPR000719">
    <property type="entry name" value="Prot_kinase_dom"/>
</dbReference>
<sequence>MVQEDIDFELVPELKLDHRLLDRRNDDGALKVPKRSASVSVASPSLPFGRRPSAPSGPSSPAGAFLSRINSKLTGLSESPPDFGVGVYKWGKVLGTGGSSLVREAFAEGGRVCAVKIISKNTVSEEDIAHELAVWSNLHHPNILELLDHYETTKSVYLITECMTLGSLHDYLKKTRAFNPKPLAIYARYLRDLASALKYLHCEQEVVHRDVKLENCLIHPERGVLLCDFGLAEPIGENIMKLQLDHLIGPGPTSTFLYSLPPSRRASVVGSQPVMGSATISPSSIGREPAVFSGGNSRRASISNSQPGSQIGSVTSLASFGTLSRQSSLSHVSSRLGGSLPYAAPELLDESLLPDEISAAVDIWAFGVCTYTLFASQLPWSYPFSPRLRSMILTTNYDVSPLEEVVRPLVASCLKRDYTARPGIEEVYDRAENLVDFFEAEIKSEFKPSYDLRGTETPRGSMDAGSEVLQTPFLNVT</sequence>
<evidence type="ECO:0000313" key="7">
    <source>
        <dbReference type="EMBL" id="PRT53907.1"/>
    </source>
</evidence>
<comment type="similarity">
    <text evidence="4">Belongs to the protein kinase superfamily.</text>
</comment>
<dbReference type="EMBL" id="NDIQ01000001">
    <property type="protein sequence ID" value="PRT53907.1"/>
    <property type="molecule type" value="Genomic_DNA"/>
</dbReference>
<feature type="binding site" evidence="3">
    <location>
        <position position="116"/>
    </location>
    <ligand>
        <name>ATP</name>
        <dbReference type="ChEBI" id="CHEBI:30616"/>
    </ligand>
</feature>
<keyword evidence="7" id="KW-0808">Transferase</keyword>
<feature type="region of interest" description="Disordered" evidence="5">
    <location>
        <begin position="35"/>
        <end position="62"/>
    </location>
</feature>
<dbReference type="OrthoDB" id="4062651at2759"/>
<dbReference type="InterPro" id="IPR008271">
    <property type="entry name" value="Ser/Thr_kinase_AS"/>
</dbReference>